<protein>
    <recommendedName>
        <fullName evidence="3">Glycosyltransferase</fullName>
    </recommendedName>
</protein>
<dbReference type="AlphaFoldDB" id="A0A1G8F6D8"/>
<proteinExistence type="predicted"/>
<sequence length="332" mass="38796">MVTKVYVDPACNILYSSFYIEGLRQLYGYKNVVFCSKPFKALRYGNENFLLAFVIEGNKYIIDPVDFNTIQYVDFVEWADVYGKVNYNARNIPLEYVHKVVPVGANYGIACYGNNREINILWAIKHYWQCRNRLDYTWSSYLCRYLTMYKRKEEKGRLFSLNNKVFFVSRYWEGQNAANEARINFIRACRRLHEEGIISFVGGMVPDRRNSTCPKDVKLEKEIPLHEYIAGVQTSVLVFNTPAYHGCHGWKLPEYMSQGAVIMSTSFNNDLPVALEHRKNIFFVNKDEDSLYDAIKTIVSDKELCESMHKNIKEYWNEYASPQACMKLFLGL</sequence>
<evidence type="ECO:0000313" key="1">
    <source>
        <dbReference type="EMBL" id="SDH77665.1"/>
    </source>
</evidence>
<dbReference type="Gene3D" id="3.40.50.2000">
    <property type="entry name" value="Glycogen Phosphorylase B"/>
    <property type="match status" value="1"/>
</dbReference>
<reference evidence="1 2" key="1">
    <citation type="submission" date="2016-10" db="EMBL/GenBank/DDBJ databases">
        <authorList>
            <person name="de Groot N.N."/>
        </authorList>
    </citation>
    <scope>NUCLEOTIDE SEQUENCE [LARGE SCALE GENOMIC DNA]</scope>
    <source>
        <strain evidence="1 2">NLAE-zl-C57</strain>
    </source>
</reference>
<organism evidence="1 2">
    <name type="scientific">Bacteroides ovatus</name>
    <dbReference type="NCBI Taxonomy" id="28116"/>
    <lineage>
        <taxon>Bacteria</taxon>
        <taxon>Pseudomonadati</taxon>
        <taxon>Bacteroidota</taxon>
        <taxon>Bacteroidia</taxon>
        <taxon>Bacteroidales</taxon>
        <taxon>Bacteroidaceae</taxon>
        <taxon>Bacteroides</taxon>
    </lineage>
</organism>
<dbReference type="Proteomes" id="UP000181870">
    <property type="component" value="Unassembled WGS sequence"/>
</dbReference>
<dbReference type="RefSeq" id="WP_074637025.1">
    <property type="nucleotide sequence ID" value="NZ_FNDO01000013.1"/>
</dbReference>
<evidence type="ECO:0000313" key="2">
    <source>
        <dbReference type="Proteomes" id="UP000181870"/>
    </source>
</evidence>
<evidence type="ECO:0008006" key="3">
    <source>
        <dbReference type="Google" id="ProtNLM"/>
    </source>
</evidence>
<dbReference type="SUPFAM" id="SSF53756">
    <property type="entry name" value="UDP-Glycosyltransferase/glycogen phosphorylase"/>
    <property type="match status" value="1"/>
</dbReference>
<gene>
    <name evidence="1" type="ORF">SAMN05192582_101316</name>
</gene>
<dbReference type="EMBL" id="FNDO01000013">
    <property type="protein sequence ID" value="SDH77665.1"/>
    <property type="molecule type" value="Genomic_DNA"/>
</dbReference>
<name>A0A1G8F6D8_BACOV</name>
<accession>A0A1G8F6D8</accession>